<feature type="transmembrane region" description="Helical" evidence="1">
    <location>
        <begin position="12"/>
        <end position="35"/>
    </location>
</feature>
<dbReference type="EMBL" id="RRYP01015702">
    <property type="protein sequence ID" value="TNV75391.1"/>
    <property type="molecule type" value="Genomic_DNA"/>
</dbReference>
<keyword evidence="3" id="KW-1185">Reference proteome</keyword>
<name>A0A8J8NHQ2_HALGN</name>
<reference evidence="2" key="1">
    <citation type="submission" date="2019-06" db="EMBL/GenBank/DDBJ databases">
        <authorList>
            <person name="Zheng W."/>
        </authorList>
    </citation>
    <scope>NUCLEOTIDE SEQUENCE</scope>
    <source>
        <strain evidence="2">QDHG01</strain>
    </source>
</reference>
<feature type="transmembrane region" description="Helical" evidence="1">
    <location>
        <begin position="108"/>
        <end position="132"/>
    </location>
</feature>
<keyword evidence="1" id="KW-0812">Transmembrane</keyword>
<feature type="transmembrane region" description="Helical" evidence="1">
    <location>
        <begin position="72"/>
        <end position="96"/>
    </location>
</feature>
<gene>
    <name evidence="2" type="ORF">FGO68_gene10753</name>
</gene>
<keyword evidence="1" id="KW-0472">Membrane</keyword>
<keyword evidence="1" id="KW-1133">Transmembrane helix</keyword>
<accession>A0A8J8NHQ2</accession>
<proteinExistence type="predicted"/>
<evidence type="ECO:0000313" key="3">
    <source>
        <dbReference type="Proteomes" id="UP000785679"/>
    </source>
</evidence>
<protein>
    <submittedName>
        <fullName evidence="2">Uncharacterized protein</fullName>
    </submittedName>
</protein>
<comment type="caution">
    <text evidence="2">The sequence shown here is derived from an EMBL/GenBank/DDBJ whole genome shotgun (WGS) entry which is preliminary data.</text>
</comment>
<feature type="transmembrane region" description="Helical" evidence="1">
    <location>
        <begin position="41"/>
        <end position="60"/>
    </location>
</feature>
<organism evidence="2 3">
    <name type="scientific">Halteria grandinella</name>
    <dbReference type="NCBI Taxonomy" id="5974"/>
    <lineage>
        <taxon>Eukaryota</taxon>
        <taxon>Sar</taxon>
        <taxon>Alveolata</taxon>
        <taxon>Ciliophora</taxon>
        <taxon>Intramacronucleata</taxon>
        <taxon>Spirotrichea</taxon>
        <taxon>Stichotrichia</taxon>
        <taxon>Sporadotrichida</taxon>
        <taxon>Halteriidae</taxon>
        <taxon>Halteria</taxon>
    </lineage>
</organism>
<evidence type="ECO:0000313" key="2">
    <source>
        <dbReference type="EMBL" id="TNV75391.1"/>
    </source>
</evidence>
<evidence type="ECO:0000256" key="1">
    <source>
        <dbReference type="SAM" id="Phobius"/>
    </source>
</evidence>
<sequence length="150" mass="16897">MENFSHNPRGLRTLNTVALGSVIMGYLILGIYGYAHGLHQIMYIGSIILSILNGLFYMIGEDQRRKIIENRIFTVYLPAGVVIFFALFDAIWLGIHGIDFMINGFSSLFYWLMSIAFICLVVLQAGSFFLVVRRAAWIVQTGGPSLLQEK</sequence>
<dbReference type="Proteomes" id="UP000785679">
    <property type="component" value="Unassembled WGS sequence"/>
</dbReference>
<dbReference type="AlphaFoldDB" id="A0A8J8NHQ2"/>